<accession>A0ABD2D0I9</accession>
<evidence type="ECO:0000313" key="1">
    <source>
        <dbReference type="EMBL" id="KAL2750893.1"/>
    </source>
</evidence>
<name>A0ABD2D0I9_VESMC</name>
<organism evidence="1 2">
    <name type="scientific">Vespula maculifrons</name>
    <name type="common">Eastern yellow jacket</name>
    <name type="synonym">Wasp</name>
    <dbReference type="NCBI Taxonomy" id="7453"/>
    <lineage>
        <taxon>Eukaryota</taxon>
        <taxon>Metazoa</taxon>
        <taxon>Ecdysozoa</taxon>
        <taxon>Arthropoda</taxon>
        <taxon>Hexapoda</taxon>
        <taxon>Insecta</taxon>
        <taxon>Pterygota</taxon>
        <taxon>Neoptera</taxon>
        <taxon>Endopterygota</taxon>
        <taxon>Hymenoptera</taxon>
        <taxon>Apocrita</taxon>
        <taxon>Aculeata</taxon>
        <taxon>Vespoidea</taxon>
        <taxon>Vespidae</taxon>
        <taxon>Vespinae</taxon>
        <taxon>Vespula</taxon>
    </lineage>
</organism>
<dbReference type="AlphaFoldDB" id="A0ABD2D0I9"/>
<proteinExistence type="predicted"/>
<dbReference type="Proteomes" id="UP001607303">
    <property type="component" value="Unassembled WGS sequence"/>
</dbReference>
<reference evidence="1 2" key="1">
    <citation type="journal article" date="2024" name="Ann. Entomol. Soc. Am.">
        <title>Genomic analyses of the southern and eastern yellowjacket wasps (Hymenoptera: Vespidae) reveal evolutionary signatures of social life.</title>
        <authorList>
            <person name="Catto M.A."/>
            <person name="Caine P.B."/>
            <person name="Orr S.E."/>
            <person name="Hunt B.G."/>
            <person name="Goodisman M.A.D."/>
        </authorList>
    </citation>
    <scope>NUCLEOTIDE SEQUENCE [LARGE SCALE GENOMIC DNA]</scope>
    <source>
        <strain evidence="1">232</strain>
        <tissue evidence="1">Head and thorax</tissue>
    </source>
</reference>
<protein>
    <submittedName>
        <fullName evidence="1">Uncharacterized protein</fullName>
    </submittedName>
</protein>
<dbReference type="EMBL" id="JAYRBN010000008">
    <property type="protein sequence ID" value="KAL2750893.1"/>
    <property type="molecule type" value="Genomic_DNA"/>
</dbReference>
<sequence length="65" mass="7512">MNYTNLKNKTALDINDDTVAISSSKRPADPYIVDRSVRHITGGQEVQFFEDQPPWTKKRKVQEAY</sequence>
<gene>
    <name evidence="1" type="ORF">V1477_000996</name>
</gene>
<comment type="caution">
    <text evidence="1">The sequence shown here is derived from an EMBL/GenBank/DDBJ whole genome shotgun (WGS) entry which is preliminary data.</text>
</comment>
<evidence type="ECO:0000313" key="2">
    <source>
        <dbReference type="Proteomes" id="UP001607303"/>
    </source>
</evidence>
<keyword evidence="2" id="KW-1185">Reference proteome</keyword>